<protein>
    <recommendedName>
        <fullName evidence="1">MMS19 nucleotide excision repair protein</fullName>
    </recommendedName>
</protein>
<organism evidence="4 5">
    <name type="scientific">Thalassiosira pseudonana</name>
    <name type="common">Marine diatom</name>
    <name type="synonym">Cyclotella nana</name>
    <dbReference type="NCBI Taxonomy" id="35128"/>
    <lineage>
        <taxon>Eukaryota</taxon>
        <taxon>Sar</taxon>
        <taxon>Stramenopiles</taxon>
        <taxon>Ochrophyta</taxon>
        <taxon>Bacillariophyta</taxon>
        <taxon>Coscinodiscophyceae</taxon>
        <taxon>Thalassiosirophycidae</taxon>
        <taxon>Thalassiosirales</taxon>
        <taxon>Thalassiosiraceae</taxon>
        <taxon>Thalassiosira</taxon>
    </lineage>
</organism>
<dbReference type="GO" id="GO:0016226">
    <property type="term" value="P:iron-sulfur cluster assembly"/>
    <property type="evidence" value="ECO:0007669"/>
    <property type="project" value="UniProtKB-UniRule"/>
</dbReference>
<reference evidence="4 5" key="2">
    <citation type="journal article" date="2008" name="Nature">
        <title>The Phaeodactylum genome reveals the evolutionary history of diatom genomes.</title>
        <authorList>
            <person name="Bowler C."/>
            <person name="Allen A.E."/>
            <person name="Badger J.H."/>
            <person name="Grimwood J."/>
            <person name="Jabbari K."/>
            <person name="Kuo A."/>
            <person name="Maheswari U."/>
            <person name="Martens C."/>
            <person name="Maumus F."/>
            <person name="Otillar R.P."/>
            <person name="Rayko E."/>
            <person name="Salamov A."/>
            <person name="Vandepoele K."/>
            <person name="Beszteri B."/>
            <person name="Gruber A."/>
            <person name="Heijde M."/>
            <person name="Katinka M."/>
            <person name="Mock T."/>
            <person name="Valentin K."/>
            <person name="Verret F."/>
            <person name="Berges J.A."/>
            <person name="Brownlee C."/>
            <person name="Cadoret J.P."/>
            <person name="Chiovitti A."/>
            <person name="Choi C.J."/>
            <person name="Coesel S."/>
            <person name="De Martino A."/>
            <person name="Detter J.C."/>
            <person name="Durkin C."/>
            <person name="Falciatore A."/>
            <person name="Fournet J."/>
            <person name="Haruta M."/>
            <person name="Huysman M.J."/>
            <person name="Jenkins B.D."/>
            <person name="Jiroutova K."/>
            <person name="Jorgensen R.E."/>
            <person name="Joubert Y."/>
            <person name="Kaplan A."/>
            <person name="Kroger N."/>
            <person name="Kroth P.G."/>
            <person name="La Roche J."/>
            <person name="Lindquist E."/>
            <person name="Lommer M."/>
            <person name="Martin-Jezequel V."/>
            <person name="Lopez P.J."/>
            <person name="Lucas S."/>
            <person name="Mangogna M."/>
            <person name="McGinnis K."/>
            <person name="Medlin L.K."/>
            <person name="Montsant A."/>
            <person name="Oudot-Le Secq M.P."/>
            <person name="Napoli C."/>
            <person name="Obornik M."/>
            <person name="Parker M.S."/>
            <person name="Petit J.L."/>
            <person name="Porcel B.M."/>
            <person name="Poulsen N."/>
            <person name="Robison M."/>
            <person name="Rychlewski L."/>
            <person name="Rynearson T.A."/>
            <person name="Schmutz J."/>
            <person name="Shapiro H."/>
            <person name="Siaut M."/>
            <person name="Stanley M."/>
            <person name="Sussman M.R."/>
            <person name="Taylor A.R."/>
            <person name="Vardi A."/>
            <person name="von Dassow P."/>
            <person name="Vyverman W."/>
            <person name="Willis A."/>
            <person name="Wyrwicz L.S."/>
            <person name="Rokhsar D.S."/>
            <person name="Weissenbach J."/>
            <person name="Armbrust E.V."/>
            <person name="Green B.R."/>
            <person name="Van de Peer Y."/>
            <person name="Grigoriev I.V."/>
        </authorList>
    </citation>
    <scope>NUCLEOTIDE SEQUENCE [LARGE SCALE GENOMIC DNA]</scope>
    <source>
        <strain evidence="4 5">CCMP1335</strain>
    </source>
</reference>
<dbReference type="InterPro" id="IPR029240">
    <property type="entry name" value="MMS19_N"/>
</dbReference>
<dbReference type="EMBL" id="CM000643">
    <property type="protein sequence ID" value="EED91172.1"/>
    <property type="molecule type" value="Genomic_DNA"/>
</dbReference>
<dbReference type="Proteomes" id="UP000001449">
    <property type="component" value="Chromosome 6"/>
</dbReference>
<keyword evidence="1" id="KW-0227">DNA damage</keyword>
<evidence type="ECO:0000256" key="2">
    <source>
        <dbReference type="SAM" id="MobiDB-lite"/>
    </source>
</evidence>
<accession>B8C5R9</accession>
<gene>
    <name evidence="4" type="ORF">THAPSDRAFT_23105</name>
</gene>
<dbReference type="GO" id="GO:0097361">
    <property type="term" value="C:cytosolic [4Fe-4S] assembly targeting complex"/>
    <property type="evidence" value="ECO:0000318"/>
    <property type="project" value="GO_Central"/>
</dbReference>
<proteinExistence type="inferred from homology"/>
<comment type="function">
    <text evidence="1">Key component of the cytosolic iron-sulfur protein assembly (CIA) complex, a multiprotein complex that mediates the incorporation of iron-sulfur cluster into apoproteins specifically involved in DNA metabolism and genomic integrity. In the CIA complex, MMS19 acts as an adapter between early-acting CIA components and a subset of cellular target iron-sulfur proteins.</text>
</comment>
<dbReference type="GO" id="GO:0006281">
    <property type="term" value="P:DNA repair"/>
    <property type="evidence" value="ECO:0007669"/>
    <property type="project" value="UniProtKB-UniRule"/>
</dbReference>
<reference evidence="4 5" key="1">
    <citation type="journal article" date="2004" name="Science">
        <title>The genome of the diatom Thalassiosira pseudonana: ecology, evolution, and metabolism.</title>
        <authorList>
            <person name="Armbrust E.V."/>
            <person name="Berges J.A."/>
            <person name="Bowler C."/>
            <person name="Green B.R."/>
            <person name="Martinez D."/>
            <person name="Putnam N.H."/>
            <person name="Zhou S."/>
            <person name="Allen A.E."/>
            <person name="Apt K.E."/>
            <person name="Bechner M."/>
            <person name="Brzezinski M.A."/>
            <person name="Chaal B.K."/>
            <person name="Chiovitti A."/>
            <person name="Davis A.K."/>
            <person name="Demarest M.S."/>
            <person name="Detter J.C."/>
            <person name="Glavina T."/>
            <person name="Goodstein D."/>
            <person name="Hadi M.Z."/>
            <person name="Hellsten U."/>
            <person name="Hildebrand M."/>
            <person name="Jenkins B.D."/>
            <person name="Jurka J."/>
            <person name="Kapitonov V.V."/>
            <person name="Kroger N."/>
            <person name="Lau W.W."/>
            <person name="Lane T.W."/>
            <person name="Larimer F.W."/>
            <person name="Lippmeier J.C."/>
            <person name="Lucas S."/>
            <person name="Medina M."/>
            <person name="Montsant A."/>
            <person name="Obornik M."/>
            <person name="Parker M.S."/>
            <person name="Palenik B."/>
            <person name="Pazour G.J."/>
            <person name="Richardson P.M."/>
            <person name="Rynearson T.A."/>
            <person name="Saito M.A."/>
            <person name="Schwartz D.C."/>
            <person name="Thamatrakoln K."/>
            <person name="Valentin K."/>
            <person name="Vardi A."/>
            <person name="Wilkerson F.P."/>
            <person name="Rokhsar D.S."/>
        </authorList>
    </citation>
    <scope>NUCLEOTIDE SEQUENCE [LARGE SCALE GENOMIC DNA]</scope>
    <source>
        <strain evidence="4 5">CCMP1335</strain>
    </source>
</reference>
<dbReference type="GO" id="GO:0005634">
    <property type="term" value="C:nucleus"/>
    <property type="evidence" value="ECO:0007669"/>
    <property type="project" value="UniProtKB-SubCell"/>
</dbReference>
<dbReference type="Pfam" id="PF14500">
    <property type="entry name" value="MMS19_N"/>
    <property type="match status" value="1"/>
</dbReference>
<evidence type="ECO:0000313" key="5">
    <source>
        <dbReference type="Proteomes" id="UP000001449"/>
    </source>
</evidence>
<sequence length="2011" mass="216238">MPLIASEGGVGSGQSSFQPWLEAVSAVTSAPHGSHQQQASSARGDTAIRLRNEARLHFEALSSGIRSDASTITATNTSSTSPPTPLKPSLSTVAQDISKASTSTPNGALALLVSILGPSISSNKSIPSHQKLVARVRALSCLLGALEGTSSLTHGVRQAVGRFLVELCRPDCRDDDIDEEDDAGGVANQIEMDTSGRHDYVDATNLTADEVTRHLQAMEKARLQQQHVPNKAPNSSSSVSNNDVRDTAMSCLKALLQSRLEMFPTQQSKSPQKDASSPRTEAMAVIRQSMELRMELAMAGVRYRCDAGTDNGDANAINPGAGYEMDLDTGIEEGLSQLPRIKRSLCFNLLEGALDGLKEDTVLWDKLQSQSKEGGTCVLPSSLLKSMAAFASLTSSCLHGETDPRCLLQLLRLLNKGQQVVLPLFREDESTTKSISGMDLGRGGRDIFPSIEIFDAVAPYYPVHFTPPKNDPHGITRVMLHDALMAVLCEKGVNYETCEAVVDCGTESGDEIENMITLASRMMLERLDPPKASDYDPPTESNVDDKVDALRDLSTMFLPSDSKPAQQYSVNITRVPSAFLLEMSSSLARVHEEAVSSDNDDQKPLASAVRTFSSALAFSLEPSANDTTRLWEAFVVSVTDRLSPTLASAPQGMHGRASTAYLASLAAGSGLATLNKVLSECMPRFLSLLSTLDDDIKGDVIDTGRRKKNRDEEKMSAAMRGIAALMSSCRVATDCWKRDNNGVQVHPHPLSTYTSCIVQRIAGVLGSSAGNHDEGSLSLAAIGALESFFTSVDLSTLTDEEMDSLDIISSVVSSVVLEDIEERMDVDVNRNDTVWKTACARTLGAMIAIGMTQDDGSRLNASAKSLLPQCVTAATTTSSKSTTGVRQRYDWIVLAKACANGTERVSKQIVSELLSGIISWLIENQENSEVSLQLECFPAMVLSYLIRYGGSNVDAAFHCMVPPNTTPLDIVNALCKPLDGRNTDNGMNEEQMVVTRQLPVGMSHLQLPVSRAKEEETANAIIERAYSILPHLIPAYECPSSASSCESLVQLVDQILPPLSEWDEVKLCITFPLMTSILNSSNDVWNMLNDVTIEGLTSMVTYLAEFSISSDHETRSRSAAASSLFSILIHCKEDEGCNSIQALLENKVCSDLVDAASSLTQDLTAILTPRASCVPLESSARLSSFSRVEDTLNFVGLLGSAAACKGGTYSRTADAIAAFLVEMSCTGNAQVPFAETAIHLAAPTHDGQKQPILDPSSHAYVLPAAAFGSMLSVHNGGPFWRQRMTHKTLPILLKALQAQAQSQNPPALGTLAVVCHMLCCLPAKLLGESNVRQMIPTLIAGLVYFSKNLQALTQSESISCKTSDVLSIILAALLKLLSISPEDLMHRIHCLKLSKFIGIIIPSLLLLCTSTGSEKYIPKQLLALQCLETVANLPTPRNAVLREKDQVVAVLSAVVDHPAFIVRQAVVQVRNACSFSPSLPTMTPLPTIHAVCLLSLLVVSSANAAWSSRDDKEDDFSPRQQGEIVFVSPSGALDSTPSLTYDTNDNVVKVDKFSANTFYGDSLNFRGREIRNAALVDCNLEGLKQLTVESLALSSQSSTPGKNGHGLAIIDNDGAVLSTQHMRWDEKTKELKVFSLSSFSKSLAIESDVDMKTNTLRNVNIEAKTTLRDLFFKDGYIENSVLHNVTATELNLGDVSIDALSISAFNNKQQVGSLLLVGDDGAVEISPTIRQEHDGRLLIDDEVSLTKTLDLNNQDVLNANVKSGSIDGPINVSVDFVKAKGITLTGIQYDKTVLSDGLAVIGLDGELKMSPIDVLGDGSLGDINVRGTIDFAPAFSDSKDLGKIANAHIVGGTIDSVEKLSVLGEAELGAGLHVAGETYIDGALTVSGSVLGSGPYVDVSDGRYKRNVVKIDSKDALGKILLLEGVSYELDLSEVGKHERLGRGGVLTSDNQERQLGFIAQDVEKVFPELVYNDASDFKGLQYARLAPVLVEGLKQLTMENQTFFINVYNS</sequence>
<evidence type="ECO:0000259" key="3">
    <source>
        <dbReference type="PROSITE" id="PS51688"/>
    </source>
</evidence>
<comment type="similarity">
    <text evidence="1">Belongs to the MET18/MMS19 family.</text>
</comment>
<keyword evidence="1" id="KW-0539">Nucleus</keyword>
<dbReference type="SUPFAM" id="SSF48371">
    <property type="entry name" value="ARM repeat"/>
    <property type="match status" value="1"/>
</dbReference>
<dbReference type="InterPro" id="IPR030392">
    <property type="entry name" value="S74_ICA"/>
</dbReference>
<dbReference type="PaxDb" id="35128-Thaps23105"/>
<name>B8C5R9_THAPS</name>
<keyword evidence="5" id="KW-1185">Reference proteome</keyword>
<dbReference type="PANTHER" id="PTHR12891:SF0">
    <property type="entry name" value="MMS19 NUCLEOTIDE EXCISION REPAIR PROTEIN HOMOLOG"/>
    <property type="match status" value="1"/>
</dbReference>
<dbReference type="PANTHER" id="PTHR12891">
    <property type="entry name" value="DNA REPAIR/TRANSCRIPTION PROTEIN MET18/MMS19"/>
    <property type="match status" value="1"/>
</dbReference>
<dbReference type="eggNOG" id="ENOG502TJ6H">
    <property type="taxonomic scope" value="Eukaryota"/>
</dbReference>
<dbReference type="STRING" id="35128.B8C5R9"/>
<dbReference type="GeneID" id="7443627"/>
<evidence type="ECO:0000256" key="1">
    <source>
        <dbReference type="RuleBase" id="RU367072"/>
    </source>
</evidence>
<dbReference type="InterPro" id="IPR039920">
    <property type="entry name" value="MMS19"/>
</dbReference>
<keyword evidence="1" id="KW-0234">DNA repair</keyword>
<dbReference type="InterPro" id="IPR016024">
    <property type="entry name" value="ARM-type_fold"/>
</dbReference>
<dbReference type="Pfam" id="PF13884">
    <property type="entry name" value="Peptidase_S74"/>
    <property type="match status" value="1"/>
</dbReference>
<feature type="region of interest" description="Disordered" evidence="2">
    <location>
        <begin position="222"/>
        <end position="243"/>
    </location>
</feature>
<evidence type="ECO:0000313" key="4">
    <source>
        <dbReference type="EMBL" id="EED91172.1"/>
    </source>
</evidence>
<dbReference type="InParanoid" id="B8C5R9"/>
<dbReference type="PROSITE" id="PS51688">
    <property type="entry name" value="ICA"/>
    <property type="match status" value="1"/>
</dbReference>
<dbReference type="RefSeq" id="XP_002291065.1">
    <property type="nucleotide sequence ID" value="XM_002291029.1"/>
</dbReference>
<dbReference type="KEGG" id="tps:THAPSDRAFT_23105"/>
<dbReference type="HOGENOM" id="CLU_233729_0_0_1"/>
<dbReference type="GO" id="GO:0051604">
    <property type="term" value="P:protein maturation"/>
    <property type="evidence" value="ECO:0000318"/>
    <property type="project" value="GO_Central"/>
</dbReference>
<feature type="domain" description="Peptidase S74" evidence="3">
    <location>
        <begin position="1900"/>
        <end position="2008"/>
    </location>
</feature>
<comment type="subcellular location">
    <subcellularLocation>
        <location evidence="1">Nucleus</location>
    </subcellularLocation>
</comment>